<keyword evidence="4 7" id="KW-0641">Proline biosynthesis</keyword>
<dbReference type="InterPro" id="IPR036291">
    <property type="entry name" value="NAD(P)-bd_dom_sf"/>
</dbReference>
<dbReference type="FunFam" id="1.10.3730.10:FF:000001">
    <property type="entry name" value="Pyrroline-5-carboxylate reductase"/>
    <property type="match status" value="1"/>
</dbReference>
<comment type="catalytic activity">
    <reaction evidence="4">
        <text>L-proline + NAD(+) = (S)-1-pyrroline-5-carboxylate + NADH + 2 H(+)</text>
        <dbReference type="Rhea" id="RHEA:14105"/>
        <dbReference type="ChEBI" id="CHEBI:15378"/>
        <dbReference type="ChEBI" id="CHEBI:17388"/>
        <dbReference type="ChEBI" id="CHEBI:57540"/>
        <dbReference type="ChEBI" id="CHEBI:57945"/>
        <dbReference type="ChEBI" id="CHEBI:60039"/>
        <dbReference type="EC" id="1.5.1.2"/>
    </reaction>
</comment>
<comment type="similarity">
    <text evidence="1 4 7">Belongs to the pyrroline-5-carboxylate reductase family.</text>
</comment>
<evidence type="ECO:0000259" key="8">
    <source>
        <dbReference type="Pfam" id="PF03807"/>
    </source>
</evidence>
<comment type="function">
    <text evidence="4">Catalyzes the reduction of 1-pyrroline-5-carboxylate (PCA) to L-proline.</text>
</comment>
<evidence type="ECO:0000256" key="5">
    <source>
        <dbReference type="NCBIfam" id="TIGR00112"/>
    </source>
</evidence>
<dbReference type="Gene3D" id="1.10.3730.10">
    <property type="entry name" value="ProC C-terminal domain-like"/>
    <property type="match status" value="1"/>
</dbReference>
<evidence type="ECO:0000256" key="6">
    <source>
        <dbReference type="PIRSR" id="PIRSR000193-1"/>
    </source>
</evidence>
<dbReference type="SUPFAM" id="SSF51735">
    <property type="entry name" value="NAD(P)-binding Rossmann-fold domains"/>
    <property type="match status" value="1"/>
</dbReference>
<name>A0A934RD33_9BACT</name>
<accession>A0A934RD33</accession>
<keyword evidence="3 4" id="KW-0560">Oxidoreductase</keyword>
<dbReference type="GO" id="GO:0004735">
    <property type="term" value="F:pyrroline-5-carboxylate reductase activity"/>
    <property type="evidence" value="ECO:0007669"/>
    <property type="project" value="UniProtKB-UniRule"/>
</dbReference>
<organism evidence="10 11">
    <name type="scientific">Haloferula rosea</name>
    <dbReference type="NCBI Taxonomy" id="490093"/>
    <lineage>
        <taxon>Bacteria</taxon>
        <taxon>Pseudomonadati</taxon>
        <taxon>Verrucomicrobiota</taxon>
        <taxon>Verrucomicrobiia</taxon>
        <taxon>Verrucomicrobiales</taxon>
        <taxon>Verrucomicrobiaceae</taxon>
        <taxon>Haloferula</taxon>
    </lineage>
</organism>
<evidence type="ECO:0000313" key="11">
    <source>
        <dbReference type="Proteomes" id="UP000658278"/>
    </source>
</evidence>
<dbReference type="GO" id="GO:0005737">
    <property type="term" value="C:cytoplasm"/>
    <property type="evidence" value="ECO:0007669"/>
    <property type="project" value="UniProtKB-SubCell"/>
</dbReference>
<comment type="caution">
    <text evidence="10">The sequence shown here is derived from an EMBL/GenBank/DDBJ whole genome shotgun (WGS) entry which is preliminary data.</text>
</comment>
<comment type="subcellular location">
    <subcellularLocation>
        <location evidence="4">Cytoplasm</location>
    </subcellularLocation>
</comment>
<comment type="pathway">
    <text evidence="4 7">Amino-acid biosynthesis; L-proline biosynthesis; L-proline from L-glutamate 5-semialdehyde: step 1/1.</text>
</comment>
<dbReference type="InterPro" id="IPR053790">
    <property type="entry name" value="P5CR-like_CS"/>
</dbReference>
<dbReference type="InterPro" id="IPR008927">
    <property type="entry name" value="6-PGluconate_DH-like_C_sf"/>
</dbReference>
<reference evidence="10" key="1">
    <citation type="submission" date="2021-01" db="EMBL/GenBank/DDBJ databases">
        <title>Modified the classification status of verrucomicrobia.</title>
        <authorList>
            <person name="Feng X."/>
        </authorList>
    </citation>
    <scope>NUCLEOTIDE SEQUENCE</scope>
    <source>
        <strain evidence="10">KCTC 22201</strain>
    </source>
</reference>
<evidence type="ECO:0000259" key="9">
    <source>
        <dbReference type="Pfam" id="PF14748"/>
    </source>
</evidence>
<dbReference type="NCBIfam" id="TIGR00112">
    <property type="entry name" value="proC"/>
    <property type="match status" value="1"/>
</dbReference>
<gene>
    <name evidence="4 10" type="primary">proC</name>
    <name evidence="10" type="ORF">JIN81_15075</name>
</gene>
<keyword evidence="2 4" id="KW-0521">NADP</keyword>
<protein>
    <recommendedName>
        <fullName evidence="4 5">Pyrroline-5-carboxylate reductase</fullName>
        <shortName evidence="4">P5C reductase</shortName>
        <shortName evidence="4">P5CR</shortName>
        <ecNumber evidence="4 5">1.5.1.2</ecNumber>
    </recommendedName>
    <alternativeName>
        <fullName evidence="4">PCA reductase</fullName>
    </alternativeName>
</protein>
<dbReference type="GO" id="GO:0055129">
    <property type="term" value="P:L-proline biosynthetic process"/>
    <property type="evidence" value="ECO:0007669"/>
    <property type="project" value="UniProtKB-UniRule"/>
</dbReference>
<dbReference type="PROSITE" id="PS00521">
    <property type="entry name" value="P5CR"/>
    <property type="match status" value="1"/>
</dbReference>
<dbReference type="InterPro" id="IPR028939">
    <property type="entry name" value="P5C_Rdtase_cat_N"/>
</dbReference>
<feature type="binding site" evidence="6">
    <location>
        <begin position="6"/>
        <end position="11"/>
    </location>
    <ligand>
        <name>NADP(+)</name>
        <dbReference type="ChEBI" id="CHEBI:58349"/>
    </ligand>
</feature>
<evidence type="ECO:0000313" key="10">
    <source>
        <dbReference type="EMBL" id="MBK1828355.1"/>
    </source>
</evidence>
<keyword evidence="4 7" id="KW-0028">Amino-acid biosynthesis</keyword>
<dbReference type="HAMAP" id="MF_01925">
    <property type="entry name" value="P5C_reductase"/>
    <property type="match status" value="1"/>
</dbReference>
<evidence type="ECO:0000256" key="4">
    <source>
        <dbReference type="HAMAP-Rule" id="MF_01925"/>
    </source>
</evidence>
<keyword evidence="11" id="KW-1185">Reference proteome</keyword>
<dbReference type="Pfam" id="PF14748">
    <property type="entry name" value="P5CR_dimer"/>
    <property type="match status" value="1"/>
</dbReference>
<comment type="catalytic activity">
    <reaction evidence="4 7">
        <text>L-proline + NADP(+) = (S)-1-pyrroline-5-carboxylate + NADPH + 2 H(+)</text>
        <dbReference type="Rhea" id="RHEA:14109"/>
        <dbReference type="ChEBI" id="CHEBI:15378"/>
        <dbReference type="ChEBI" id="CHEBI:17388"/>
        <dbReference type="ChEBI" id="CHEBI:57783"/>
        <dbReference type="ChEBI" id="CHEBI:58349"/>
        <dbReference type="ChEBI" id="CHEBI:60039"/>
        <dbReference type="EC" id="1.5.1.2"/>
    </reaction>
</comment>
<evidence type="ECO:0000256" key="7">
    <source>
        <dbReference type="RuleBase" id="RU003903"/>
    </source>
</evidence>
<dbReference type="PIRSF" id="PIRSF000193">
    <property type="entry name" value="Pyrrol-5-carb_rd"/>
    <property type="match status" value="1"/>
</dbReference>
<dbReference type="InterPro" id="IPR029036">
    <property type="entry name" value="P5CR_dimer"/>
</dbReference>
<proteinExistence type="inferred from homology"/>
<dbReference type="Pfam" id="PF03807">
    <property type="entry name" value="F420_oxidored"/>
    <property type="match status" value="1"/>
</dbReference>
<dbReference type="InterPro" id="IPR000304">
    <property type="entry name" value="Pyrroline-COOH_reductase"/>
</dbReference>
<dbReference type="PANTHER" id="PTHR11645">
    <property type="entry name" value="PYRROLINE-5-CARBOXYLATE REDUCTASE"/>
    <property type="match status" value="1"/>
</dbReference>
<evidence type="ECO:0000256" key="3">
    <source>
        <dbReference type="ARBA" id="ARBA00023002"/>
    </source>
</evidence>
<evidence type="ECO:0000256" key="2">
    <source>
        <dbReference type="ARBA" id="ARBA00022857"/>
    </source>
</evidence>
<feature type="domain" description="Pyrroline-5-carboxylate reductase catalytic N-terminal" evidence="8">
    <location>
        <begin position="3"/>
        <end position="94"/>
    </location>
</feature>
<dbReference type="EC" id="1.5.1.2" evidence="4 5"/>
<dbReference type="Gene3D" id="3.40.50.720">
    <property type="entry name" value="NAD(P)-binding Rossmann-like Domain"/>
    <property type="match status" value="1"/>
</dbReference>
<dbReference type="SUPFAM" id="SSF48179">
    <property type="entry name" value="6-phosphogluconate dehydrogenase C-terminal domain-like"/>
    <property type="match status" value="1"/>
</dbReference>
<dbReference type="Proteomes" id="UP000658278">
    <property type="component" value="Unassembled WGS sequence"/>
</dbReference>
<dbReference type="RefSeq" id="WP_200281636.1">
    <property type="nucleotide sequence ID" value="NZ_JAENII010000013.1"/>
</dbReference>
<sequence>MEIGVIGCGKMGTALITGAIRSGAIEASKVHGYDPYPAAADSFREATGASTVAELDSLANCDTYLLCTKPQQAAEALGALPANQSSLVISIAAGLSIDWLQKHSPSDSRIIRCMPNTPALVGEGAAAFALGQSATTADAETAKTLLGSVGIALEVPEIQLDAVTGLSGSGPAFVFMIIEALADGGVRAGLPRAQALELAAQTVRGAATMVSETGMHPGALKDQVASPGGTTIAGISALEAAGLRSALIEAVAAATRRSIELGHG</sequence>
<feature type="domain" description="Pyrroline-5-carboxylate reductase dimerisation" evidence="9">
    <location>
        <begin position="157"/>
        <end position="261"/>
    </location>
</feature>
<dbReference type="EMBL" id="JAENII010000013">
    <property type="protein sequence ID" value="MBK1828355.1"/>
    <property type="molecule type" value="Genomic_DNA"/>
</dbReference>
<evidence type="ECO:0000256" key="1">
    <source>
        <dbReference type="ARBA" id="ARBA00005525"/>
    </source>
</evidence>
<dbReference type="PANTHER" id="PTHR11645:SF0">
    <property type="entry name" value="PYRROLINE-5-CARBOXYLATE REDUCTASE 3"/>
    <property type="match status" value="1"/>
</dbReference>
<keyword evidence="4" id="KW-0963">Cytoplasm</keyword>
<dbReference type="AlphaFoldDB" id="A0A934RD33"/>